<name>F6F399_SPHCR</name>
<dbReference type="AlphaFoldDB" id="F6F399"/>
<dbReference type="Proteomes" id="UP000007150">
    <property type="component" value="Chromosome 2"/>
</dbReference>
<feature type="region of interest" description="Disordered" evidence="1">
    <location>
        <begin position="198"/>
        <end position="261"/>
    </location>
</feature>
<gene>
    <name evidence="2" type="ORF">Sphch_3313</name>
</gene>
<evidence type="ECO:0000313" key="2">
    <source>
        <dbReference type="EMBL" id="AEG50911.1"/>
    </source>
</evidence>
<keyword evidence="3" id="KW-1185">Reference proteome</keyword>
<organism evidence="2 3">
    <name type="scientific">Sphingobium chlorophenolicum L-1</name>
    <dbReference type="NCBI Taxonomy" id="690566"/>
    <lineage>
        <taxon>Bacteria</taxon>
        <taxon>Pseudomonadati</taxon>
        <taxon>Pseudomonadota</taxon>
        <taxon>Alphaproteobacteria</taxon>
        <taxon>Sphingomonadales</taxon>
        <taxon>Sphingomonadaceae</taxon>
        <taxon>Sphingobium</taxon>
    </lineage>
</organism>
<evidence type="ECO:0000256" key="1">
    <source>
        <dbReference type="SAM" id="MobiDB-lite"/>
    </source>
</evidence>
<accession>F6F399</accession>
<dbReference type="KEGG" id="sch:Sphch_3313"/>
<dbReference type="EMBL" id="CP002799">
    <property type="protein sequence ID" value="AEG50911.1"/>
    <property type="molecule type" value="Genomic_DNA"/>
</dbReference>
<proteinExistence type="predicted"/>
<reference evidence="2 3" key="1">
    <citation type="submission" date="2011-05" db="EMBL/GenBank/DDBJ databases">
        <title>Complete sequence of chromosome 2 of Sphingobium chlorophenolicum L-1.</title>
        <authorList>
            <consortium name="US DOE Joint Genome Institute"/>
            <person name="Lucas S."/>
            <person name="Han J."/>
            <person name="Lapidus A."/>
            <person name="Cheng J.-F."/>
            <person name="Goodwin L."/>
            <person name="Pitluck S."/>
            <person name="Peters L."/>
            <person name="Daligault H."/>
            <person name="Han C."/>
            <person name="Tapia R."/>
            <person name="Land M."/>
            <person name="Hauser L."/>
            <person name="Kyrpides N."/>
            <person name="Ivanova N."/>
            <person name="Pagani I."/>
            <person name="Turner P."/>
            <person name="Copley S."/>
            <person name="Woyke T."/>
        </authorList>
    </citation>
    <scope>NUCLEOTIDE SEQUENCE [LARGE SCALE GENOMIC DNA]</scope>
    <source>
        <strain evidence="2 3">L-1</strain>
    </source>
</reference>
<dbReference type="HOGENOM" id="CLU_841736_0_0_5"/>
<protein>
    <submittedName>
        <fullName evidence="2">Uncharacterized protein</fullName>
    </submittedName>
</protein>
<evidence type="ECO:0000313" key="3">
    <source>
        <dbReference type="Proteomes" id="UP000007150"/>
    </source>
</evidence>
<sequence>MAASRTVDTQRSGGAVARLRPTAAMPLYWPACFEPASSHRSGFPTRSMKPSVISSGRGFRRWKLFVGYDNNSCPFFCDMVEPTMVASNIGPRSTVVGLAINVSITQLSILRSRNISAPSSRRRIGVRGLRSKSRRCCPTGLFIQWWQLCERSSGSTCSQGNITKAGNSRARRMLESAWTYRLPARVAGDLLRRSVNLSQGGAGHRREGAGPPLRTLSSNAALGATQECGDSRHRTRARRLRLGDRNPGSRPGSSRLNPRVRQMGSSKFLIHAVQRRAWWPVRKTLDVIQRTTLAPRELLPRPTLHSQYPSRRKAAEPCELDLEIGHENQL</sequence>